<dbReference type="CDD" id="cd14728">
    <property type="entry name" value="Ere-like"/>
    <property type="match status" value="1"/>
</dbReference>
<dbReference type="PANTHER" id="PTHR31299:SF0">
    <property type="entry name" value="ESTERASE, PUTATIVE (AFU_ORTHOLOGUE AFUA_1G05850)-RELATED"/>
    <property type="match status" value="1"/>
</dbReference>
<organism evidence="1 2">
    <name type="scientific">Metabacillus malikii</name>
    <dbReference type="NCBI Taxonomy" id="1504265"/>
    <lineage>
        <taxon>Bacteria</taxon>
        <taxon>Bacillati</taxon>
        <taxon>Bacillota</taxon>
        <taxon>Bacilli</taxon>
        <taxon>Bacillales</taxon>
        <taxon>Bacillaceae</taxon>
        <taxon>Metabacillus</taxon>
    </lineage>
</organism>
<comment type="caution">
    <text evidence="1">The sequence shown here is derived from an EMBL/GenBank/DDBJ whole genome shotgun (WGS) entry which is preliminary data.</text>
</comment>
<dbReference type="RefSeq" id="WP_307336860.1">
    <property type="nucleotide sequence ID" value="NZ_JAUSUD010000002.1"/>
</dbReference>
<dbReference type="Proteomes" id="UP001234495">
    <property type="component" value="Unassembled WGS sequence"/>
</dbReference>
<name>A0ABT9ZAP4_9BACI</name>
<dbReference type="PIRSF" id="PIRSF036794">
    <property type="entry name" value="UCP_erythr_ester"/>
    <property type="match status" value="1"/>
</dbReference>
<dbReference type="InterPro" id="IPR007815">
    <property type="entry name" value="Emycin_Estase"/>
</dbReference>
<dbReference type="Gene3D" id="3.40.1660.10">
    <property type="entry name" value="EreA-like (biosynthetic domain)"/>
    <property type="match status" value="1"/>
</dbReference>
<dbReference type="Pfam" id="PF05139">
    <property type="entry name" value="Erythro_esteras"/>
    <property type="match status" value="1"/>
</dbReference>
<reference evidence="1 2" key="1">
    <citation type="submission" date="2023-07" db="EMBL/GenBank/DDBJ databases">
        <title>Genomic Encyclopedia of Type Strains, Phase IV (KMG-IV): sequencing the most valuable type-strain genomes for metagenomic binning, comparative biology and taxonomic classification.</title>
        <authorList>
            <person name="Goeker M."/>
        </authorList>
    </citation>
    <scope>NUCLEOTIDE SEQUENCE [LARGE SCALE GENOMIC DNA]</scope>
    <source>
        <strain evidence="1 2">DSM 29005</strain>
    </source>
</reference>
<gene>
    <name evidence="1" type="ORF">J2S19_000582</name>
</gene>
<proteinExistence type="predicted"/>
<dbReference type="InterPro" id="IPR052036">
    <property type="entry name" value="Hydrolase/PRTase-associated"/>
</dbReference>
<keyword evidence="2" id="KW-1185">Reference proteome</keyword>
<dbReference type="InterPro" id="IPR014622">
    <property type="entry name" value="UCP036794_erythomycin"/>
</dbReference>
<sequence length="420" mass="49220">MNKQIIQAIKHYAKPYIPHDNQVILNEIDEQKFVLLGESSHGTSEFYKIRSDLTKQLITEKGFTFIAVEGDWPACMEVNRYIKGYDHEIKSAKDALKKFNRWPTWMWANEEMIELIDWLKKYNQDKTSDKQVGFYGIDIYSLWESMDEIIHYFKKVDSTNVESIKRAFECFEPFNRQPEKYGLSAAFYQENCHDEVIQLLLDIMKQKHHLKDLEESHLNIEANALLTANAEHYYRTMIINDNESWNIRDRHMVQLIITIAHYYGKDSKGIIWEHNTHVGDARATDMADEGVINVGQLLREQFSEEEIFIVGFGTHRGTVIAADQWGINLERMVVPKAKSNSWEDLMHQASDEDKIIIFNKENQHIFEQTVGHRAIGVVYHPQREHFGNYVPSSMSKRYNAFIFIDQTTALTPLKVEEVYL</sequence>
<accession>A0ABT9ZAP4</accession>
<protein>
    <submittedName>
        <fullName evidence="1">Erythromycin esterase-like protein</fullName>
    </submittedName>
</protein>
<evidence type="ECO:0000313" key="1">
    <source>
        <dbReference type="EMBL" id="MDQ0229331.1"/>
    </source>
</evidence>
<evidence type="ECO:0000313" key="2">
    <source>
        <dbReference type="Proteomes" id="UP001234495"/>
    </source>
</evidence>
<dbReference type="EMBL" id="JAUSUD010000002">
    <property type="protein sequence ID" value="MDQ0229331.1"/>
    <property type="molecule type" value="Genomic_DNA"/>
</dbReference>
<dbReference type="PANTHER" id="PTHR31299">
    <property type="entry name" value="ESTERASE, PUTATIVE (AFU_ORTHOLOGUE AFUA_1G05850)-RELATED"/>
    <property type="match status" value="1"/>
</dbReference>
<dbReference type="SUPFAM" id="SSF159501">
    <property type="entry name" value="EreA/ChaN-like"/>
    <property type="match status" value="1"/>
</dbReference>
<dbReference type="Gene3D" id="3.30.1870.10">
    <property type="entry name" value="EreA-like, domain 2"/>
    <property type="match status" value="1"/>
</dbReference>